<organism evidence="2 3">
    <name type="scientific">Hwanghaeella grinnelliae</name>
    <dbReference type="NCBI Taxonomy" id="2500179"/>
    <lineage>
        <taxon>Bacteria</taxon>
        <taxon>Pseudomonadati</taxon>
        <taxon>Pseudomonadota</taxon>
        <taxon>Alphaproteobacteria</taxon>
        <taxon>Rhodospirillales</taxon>
        <taxon>Rhodospirillaceae</taxon>
        <taxon>Hwanghaeella</taxon>
    </lineage>
</organism>
<sequence>MTGQSHPKYRTDDIRQTFGALRNTRLFKTVVTAVILLVALALLIRSFGFGGTTEDLCDVVLNWGTAVFAVEVSLLMIAQRVAFFGKIGNAALFLITGIALFTPFDFVLMLRLFPLLTNGVYSRRLPRPLALAITPFWLVACLAAAARDYVMFENMDCAGWADCITTASSLAMP</sequence>
<feature type="transmembrane region" description="Helical" evidence="1">
    <location>
        <begin position="26"/>
        <end position="48"/>
    </location>
</feature>
<dbReference type="EMBL" id="SADE01000001">
    <property type="protein sequence ID" value="RVU39257.1"/>
    <property type="molecule type" value="Genomic_DNA"/>
</dbReference>
<evidence type="ECO:0000256" key="1">
    <source>
        <dbReference type="SAM" id="Phobius"/>
    </source>
</evidence>
<protein>
    <submittedName>
        <fullName evidence="2">Uncharacterized protein</fullName>
    </submittedName>
</protein>
<feature type="transmembrane region" description="Helical" evidence="1">
    <location>
        <begin position="90"/>
        <end position="113"/>
    </location>
</feature>
<reference evidence="3" key="1">
    <citation type="submission" date="2019-01" db="EMBL/GenBank/DDBJ databases">
        <title>Gri0909 isolated from a small marine red alga.</title>
        <authorList>
            <person name="Kim J."/>
            <person name="Jeong S.E."/>
            <person name="Jeon C.O."/>
        </authorList>
    </citation>
    <scope>NUCLEOTIDE SEQUENCE [LARGE SCALE GENOMIC DNA]</scope>
    <source>
        <strain evidence="3">Gri0909</strain>
    </source>
</reference>
<dbReference type="RefSeq" id="WP_127764628.1">
    <property type="nucleotide sequence ID" value="NZ_SADE01000001.1"/>
</dbReference>
<name>A0A3S2VT66_9PROT</name>
<comment type="caution">
    <text evidence="2">The sequence shown here is derived from an EMBL/GenBank/DDBJ whole genome shotgun (WGS) entry which is preliminary data.</text>
</comment>
<dbReference type="Proteomes" id="UP000287447">
    <property type="component" value="Unassembled WGS sequence"/>
</dbReference>
<dbReference type="AlphaFoldDB" id="A0A3S2VT66"/>
<keyword evidence="1" id="KW-0812">Transmembrane</keyword>
<gene>
    <name evidence="2" type="ORF">EOI86_08450</name>
</gene>
<proteinExistence type="predicted"/>
<accession>A0A3S2VT66</accession>
<evidence type="ECO:0000313" key="3">
    <source>
        <dbReference type="Proteomes" id="UP000287447"/>
    </source>
</evidence>
<keyword evidence="3" id="KW-1185">Reference proteome</keyword>
<feature type="transmembrane region" description="Helical" evidence="1">
    <location>
        <begin position="125"/>
        <end position="146"/>
    </location>
</feature>
<evidence type="ECO:0000313" key="2">
    <source>
        <dbReference type="EMBL" id="RVU39257.1"/>
    </source>
</evidence>
<feature type="transmembrane region" description="Helical" evidence="1">
    <location>
        <begin position="60"/>
        <end position="78"/>
    </location>
</feature>
<keyword evidence="1" id="KW-0472">Membrane</keyword>
<keyword evidence="1" id="KW-1133">Transmembrane helix</keyword>